<evidence type="ECO:0000256" key="6">
    <source>
        <dbReference type="ARBA" id="ARBA00022977"/>
    </source>
</evidence>
<dbReference type="Gene3D" id="3.20.20.70">
    <property type="entry name" value="Aldolase class I"/>
    <property type="match status" value="1"/>
</dbReference>
<comment type="similarity">
    <text evidence="10">Belongs to the thiamine-phosphate synthase family.</text>
</comment>
<comment type="catalytic activity">
    <reaction evidence="7 10">
        <text>4-methyl-5-(2-phosphooxyethyl)-thiazole + 4-amino-2-methyl-5-(diphosphooxymethyl)pyrimidine + H(+) = thiamine phosphate + diphosphate</text>
        <dbReference type="Rhea" id="RHEA:22328"/>
        <dbReference type="ChEBI" id="CHEBI:15378"/>
        <dbReference type="ChEBI" id="CHEBI:33019"/>
        <dbReference type="ChEBI" id="CHEBI:37575"/>
        <dbReference type="ChEBI" id="CHEBI:57841"/>
        <dbReference type="ChEBI" id="CHEBI:58296"/>
        <dbReference type="EC" id="2.5.1.3"/>
    </reaction>
</comment>
<dbReference type="Proteomes" id="UP001314796">
    <property type="component" value="Unassembled WGS sequence"/>
</dbReference>
<keyword evidence="3 10" id="KW-0808">Transferase</keyword>
<comment type="catalytic activity">
    <reaction evidence="8 10">
        <text>2-(2-carboxy-4-methylthiazol-5-yl)ethyl phosphate + 4-amino-2-methyl-5-(diphosphooxymethyl)pyrimidine + 2 H(+) = thiamine phosphate + CO2 + diphosphate</text>
        <dbReference type="Rhea" id="RHEA:47848"/>
        <dbReference type="ChEBI" id="CHEBI:15378"/>
        <dbReference type="ChEBI" id="CHEBI:16526"/>
        <dbReference type="ChEBI" id="CHEBI:33019"/>
        <dbReference type="ChEBI" id="CHEBI:37575"/>
        <dbReference type="ChEBI" id="CHEBI:57841"/>
        <dbReference type="ChEBI" id="CHEBI:62890"/>
        <dbReference type="EC" id="2.5.1.3"/>
    </reaction>
</comment>
<protein>
    <recommendedName>
        <fullName evidence="10">Thiamine-phosphate synthase</fullName>
        <shortName evidence="10">TP synthase</shortName>
        <shortName evidence="10">TPS</shortName>
        <ecNumber evidence="10">2.5.1.3</ecNumber>
    </recommendedName>
    <alternativeName>
        <fullName evidence="10">Thiamine-phosphate pyrophosphorylase</fullName>
        <shortName evidence="10">TMP pyrophosphorylase</shortName>
        <shortName evidence="10">TMP-PPase</shortName>
    </alternativeName>
</protein>
<evidence type="ECO:0000256" key="5">
    <source>
        <dbReference type="ARBA" id="ARBA00022842"/>
    </source>
</evidence>
<dbReference type="CDD" id="cd00564">
    <property type="entry name" value="TMP_TenI"/>
    <property type="match status" value="1"/>
</dbReference>
<evidence type="ECO:0000313" key="12">
    <source>
        <dbReference type="EMBL" id="MBM7615876.1"/>
    </source>
</evidence>
<feature type="binding site" evidence="10">
    <location>
        <position position="130"/>
    </location>
    <ligand>
        <name>4-amino-2-methyl-5-(diphosphooxymethyl)pyrimidine</name>
        <dbReference type="ChEBI" id="CHEBI:57841"/>
    </ligand>
</feature>
<dbReference type="RefSeq" id="WP_204403559.1">
    <property type="nucleotide sequence ID" value="NZ_JAFBEE010000019.1"/>
</dbReference>
<comment type="caution">
    <text evidence="12">The sequence shown here is derived from an EMBL/GenBank/DDBJ whole genome shotgun (WGS) entry which is preliminary data.</text>
</comment>
<dbReference type="HAMAP" id="MF_00097">
    <property type="entry name" value="TMP_synthase"/>
    <property type="match status" value="1"/>
</dbReference>
<evidence type="ECO:0000256" key="3">
    <source>
        <dbReference type="ARBA" id="ARBA00022679"/>
    </source>
</evidence>
<dbReference type="GO" id="GO:0004789">
    <property type="term" value="F:thiamine-phosphate diphosphorylase activity"/>
    <property type="evidence" value="ECO:0007669"/>
    <property type="project" value="UniProtKB-EC"/>
</dbReference>
<comment type="caution">
    <text evidence="10">Lacks conserved residue(s) required for the propagation of feature annotation.</text>
</comment>
<keyword evidence="5" id="KW-0460">Magnesium</keyword>
<sequence length="198" mass="21483">MLTLITNRKIVKEGNYFSTIKKAIEGGVDAIILREKDIPKEELQSIAEGVKEIIGERKVLLIINSNIEIAKAVEADGIQLSFDTFINEKLHVGFEGLVGVSVHSLQEALGAEMRGASYVLASHVFETACKAGLEPKGLRLIKEIKEKVSIPVIALGGITPENVKDVMDLGVEGVAVMSGIMAAEDVFEVVEMFKKMMS</sequence>
<evidence type="ECO:0000256" key="8">
    <source>
        <dbReference type="ARBA" id="ARBA00047851"/>
    </source>
</evidence>
<evidence type="ECO:0000256" key="10">
    <source>
        <dbReference type="HAMAP-Rule" id="MF_00097"/>
    </source>
</evidence>
<feature type="binding site" evidence="10">
    <location>
        <position position="64"/>
    </location>
    <ligand>
        <name>4-amino-2-methyl-5-(diphosphooxymethyl)pyrimidine</name>
        <dbReference type="ChEBI" id="CHEBI:57841"/>
    </ligand>
</feature>
<dbReference type="SUPFAM" id="SSF51391">
    <property type="entry name" value="Thiamin phosphate synthase"/>
    <property type="match status" value="1"/>
</dbReference>
<evidence type="ECO:0000256" key="1">
    <source>
        <dbReference type="ARBA" id="ARBA00001946"/>
    </source>
</evidence>
<dbReference type="PANTHER" id="PTHR20857:SF15">
    <property type="entry name" value="THIAMINE-PHOSPHATE SYNTHASE"/>
    <property type="match status" value="1"/>
</dbReference>
<evidence type="ECO:0000256" key="7">
    <source>
        <dbReference type="ARBA" id="ARBA00047334"/>
    </source>
</evidence>
<evidence type="ECO:0000313" key="13">
    <source>
        <dbReference type="Proteomes" id="UP001314796"/>
    </source>
</evidence>
<dbReference type="Pfam" id="PF02581">
    <property type="entry name" value="TMP-TENI"/>
    <property type="match status" value="1"/>
</dbReference>
<comment type="function">
    <text evidence="10">Condenses 4-methyl-5-(beta-hydroxyethyl)thiazole monophosphate (THZ-P) and 2-methyl-4-amino-5-hydroxymethyl pyrimidine pyrophosphate (HMP-PP) to form thiamine monophosphate (TMP).</text>
</comment>
<name>A0ABS2NSR7_9FIRM</name>
<dbReference type="PANTHER" id="PTHR20857">
    <property type="entry name" value="THIAMINE-PHOSPHATE PYROPHOSPHORYLASE"/>
    <property type="match status" value="1"/>
</dbReference>
<feature type="binding site" evidence="10">
    <location>
        <position position="157"/>
    </location>
    <ligand>
        <name>2-[(2R,5Z)-2-carboxy-4-methylthiazol-5(2H)-ylidene]ethyl phosphate</name>
        <dbReference type="ChEBI" id="CHEBI:62899"/>
    </ligand>
</feature>
<evidence type="ECO:0000256" key="9">
    <source>
        <dbReference type="ARBA" id="ARBA00047883"/>
    </source>
</evidence>
<keyword evidence="13" id="KW-1185">Reference proteome</keyword>
<feature type="domain" description="Thiamine phosphate synthase/TenI" evidence="11">
    <location>
        <begin position="2"/>
        <end position="180"/>
    </location>
</feature>
<dbReference type="EMBL" id="JAFBEE010000019">
    <property type="protein sequence ID" value="MBM7615876.1"/>
    <property type="molecule type" value="Genomic_DNA"/>
</dbReference>
<organism evidence="12 13">
    <name type="scientific">Alkaliphilus hydrothermalis</name>
    <dbReference type="NCBI Taxonomy" id="1482730"/>
    <lineage>
        <taxon>Bacteria</taxon>
        <taxon>Bacillati</taxon>
        <taxon>Bacillota</taxon>
        <taxon>Clostridia</taxon>
        <taxon>Peptostreptococcales</taxon>
        <taxon>Natronincolaceae</taxon>
        <taxon>Alkaliphilus</taxon>
    </lineage>
</organism>
<dbReference type="EC" id="2.5.1.3" evidence="10"/>
<dbReference type="InterPro" id="IPR036206">
    <property type="entry name" value="ThiamineP_synth_sf"/>
</dbReference>
<gene>
    <name evidence="10" type="primary">thiE</name>
    <name evidence="12" type="ORF">JOC73_002450</name>
</gene>
<comment type="pathway">
    <text evidence="2 10">Cofactor biosynthesis; thiamine diphosphate biosynthesis; thiamine phosphate from 4-amino-2-methyl-5-diphosphomethylpyrimidine and 4-methyl-5-(2-phosphoethyl)-thiazole: step 1/1.</text>
</comment>
<proteinExistence type="inferred from homology"/>
<dbReference type="InterPro" id="IPR034291">
    <property type="entry name" value="TMP_synthase"/>
</dbReference>
<comment type="catalytic activity">
    <reaction evidence="9 10">
        <text>2-[(2R,5Z)-2-carboxy-4-methylthiazol-5(2H)-ylidene]ethyl phosphate + 4-amino-2-methyl-5-(diphosphooxymethyl)pyrimidine + 2 H(+) = thiamine phosphate + CO2 + diphosphate</text>
        <dbReference type="Rhea" id="RHEA:47844"/>
        <dbReference type="ChEBI" id="CHEBI:15378"/>
        <dbReference type="ChEBI" id="CHEBI:16526"/>
        <dbReference type="ChEBI" id="CHEBI:33019"/>
        <dbReference type="ChEBI" id="CHEBI:37575"/>
        <dbReference type="ChEBI" id="CHEBI:57841"/>
        <dbReference type="ChEBI" id="CHEBI:62899"/>
        <dbReference type="EC" id="2.5.1.3"/>
    </reaction>
</comment>
<comment type="cofactor">
    <cofactor evidence="1">
        <name>Mg(2+)</name>
        <dbReference type="ChEBI" id="CHEBI:18420"/>
    </cofactor>
</comment>
<evidence type="ECO:0000256" key="2">
    <source>
        <dbReference type="ARBA" id="ARBA00005165"/>
    </source>
</evidence>
<dbReference type="InterPro" id="IPR013785">
    <property type="entry name" value="Aldolase_TIM"/>
</dbReference>
<evidence type="ECO:0000259" key="11">
    <source>
        <dbReference type="Pfam" id="PF02581"/>
    </source>
</evidence>
<reference evidence="12 13" key="1">
    <citation type="submission" date="2021-01" db="EMBL/GenBank/DDBJ databases">
        <title>Genomic Encyclopedia of Type Strains, Phase IV (KMG-IV): sequencing the most valuable type-strain genomes for metagenomic binning, comparative biology and taxonomic classification.</title>
        <authorList>
            <person name="Goeker M."/>
        </authorList>
    </citation>
    <scope>NUCLEOTIDE SEQUENCE [LARGE SCALE GENOMIC DNA]</scope>
    <source>
        <strain evidence="12 13">DSM 25890</strain>
    </source>
</reference>
<keyword evidence="6 10" id="KW-0784">Thiamine biosynthesis</keyword>
<keyword evidence="4" id="KW-0479">Metal-binding</keyword>
<feature type="binding site" evidence="10">
    <location>
        <position position="101"/>
    </location>
    <ligand>
        <name>4-amino-2-methyl-5-(diphosphooxymethyl)pyrimidine</name>
        <dbReference type="ChEBI" id="CHEBI:57841"/>
    </ligand>
</feature>
<evidence type="ECO:0000256" key="4">
    <source>
        <dbReference type="ARBA" id="ARBA00022723"/>
    </source>
</evidence>
<accession>A0ABS2NSR7</accession>
<dbReference type="InterPro" id="IPR022998">
    <property type="entry name" value="ThiamineP_synth_TenI"/>
</dbReference>